<sequence length="176" mass="20894">MTYMRLENIKIKDSFSTTLPKEEKVAVCKAYWEIHKKQDRYIIVDHNNVLIDGYIQYLVLKEVGIEIVEVKISDKKRKKWSRKRMLPKQSKPKKLTYRESNTTYVFGTLLYSRSKKERVWRIPSNWKDDRIADFNIGDVVMVHNQNGLSPIKITRIEKLNNCPVDIPVKKVVGKYY</sequence>
<comment type="caution">
    <text evidence="1">The sequence shown here is derived from an EMBL/GenBank/DDBJ whole genome shotgun (WGS) entry which is preliminary data.</text>
</comment>
<organism evidence="1 2">
    <name type="scientific">Eubacterium plexicaudatum ASF492</name>
    <dbReference type="NCBI Taxonomy" id="1235802"/>
    <lineage>
        <taxon>Bacteria</taxon>
        <taxon>Bacillati</taxon>
        <taxon>Bacillota</taxon>
        <taxon>Clostridia</taxon>
        <taxon>Eubacteriales</taxon>
        <taxon>Eubacteriaceae</taxon>
        <taxon>Eubacterium</taxon>
    </lineage>
</organism>
<protein>
    <submittedName>
        <fullName evidence="1">Uncharacterized protein</fullName>
    </submittedName>
</protein>
<proteinExistence type="predicted"/>
<dbReference type="Proteomes" id="UP000012589">
    <property type="component" value="Unassembled WGS sequence"/>
</dbReference>
<accession>N1ZVV5</accession>
<keyword evidence="2" id="KW-1185">Reference proteome</keyword>
<dbReference type="PATRIC" id="fig|1235802.3.peg.4997"/>
<dbReference type="OrthoDB" id="2084752at2"/>
<dbReference type="STRING" id="1235802.C823_04740"/>
<dbReference type="HOGENOM" id="CLU_1522956_0_0_9"/>
<dbReference type="AlphaFoldDB" id="N1ZVV5"/>
<gene>
    <name evidence="1" type="ORF">C823_04740</name>
</gene>
<evidence type="ECO:0000313" key="2">
    <source>
        <dbReference type="Proteomes" id="UP000012589"/>
    </source>
</evidence>
<evidence type="ECO:0000313" key="1">
    <source>
        <dbReference type="EMBL" id="EMZ21167.1"/>
    </source>
</evidence>
<name>N1ZVV5_9FIRM</name>
<dbReference type="eggNOG" id="ENOG503443R">
    <property type="taxonomic scope" value="Bacteria"/>
</dbReference>
<reference evidence="1 2" key="1">
    <citation type="journal article" date="2014" name="Genome Announc.">
        <title>Draft genome sequences of the altered schaedler flora, a defined bacterial community from gnotobiotic mice.</title>
        <authorList>
            <person name="Wannemuehler M.J."/>
            <person name="Overstreet A.M."/>
            <person name="Ward D.V."/>
            <person name="Phillips G.J."/>
        </authorList>
    </citation>
    <scope>NUCLEOTIDE SEQUENCE [LARGE SCALE GENOMIC DNA]</scope>
    <source>
        <strain evidence="1 2">ASF492</strain>
    </source>
</reference>
<dbReference type="EMBL" id="AQFT01000136">
    <property type="protein sequence ID" value="EMZ21167.1"/>
    <property type="molecule type" value="Genomic_DNA"/>
</dbReference>